<dbReference type="Proteomes" id="UP000054567">
    <property type="component" value="Unassembled WGS sequence"/>
</dbReference>
<accession>A0A0J6F4D3</accession>
<reference evidence="2" key="2">
    <citation type="journal article" date="2009" name="Genome Res.">
        <title>Comparative genomic analyses of the human fungal pathogens Coccidioides and their relatives.</title>
        <authorList>
            <person name="Sharpton T.J."/>
            <person name="Stajich J.E."/>
            <person name="Rounsley S.D."/>
            <person name="Gardner M.J."/>
            <person name="Wortman J.R."/>
            <person name="Jordar V.S."/>
            <person name="Maiti R."/>
            <person name="Kodira C.D."/>
            <person name="Neafsey D.E."/>
            <person name="Zeng Q."/>
            <person name="Hung C.-Y."/>
            <person name="McMahan C."/>
            <person name="Muszewska A."/>
            <person name="Grynberg M."/>
            <person name="Mandel M.A."/>
            <person name="Kellner E.M."/>
            <person name="Barker B.M."/>
            <person name="Galgiani J.N."/>
            <person name="Orbach M.J."/>
            <person name="Kirkland T.N."/>
            <person name="Cole G.T."/>
            <person name="Henn M.R."/>
            <person name="Birren B.W."/>
            <person name="Taylor J.W."/>
        </authorList>
    </citation>
    <scope>NUCLEOTIDE SEQUENCE [LARGE SCALE GENOMIC DNA]</scope>
    <source>
        <strain evidence="2">RMSCC 3488</strain>
    </source>
</reference>
<dbReference type="EMBL" id="DS268109">
    <property type="protein sequence ID" value="KMM65018.1"/>
    <property type="molecule type" value="Genomic_DNA"/>
</dbReference>
<dbReference type="AlphaFoldDB" id="A0A0J6F4D3"/>
<evidence type="ECO:0000313" key="2">
    <source>
        <dbReference type="Proteomes" id="UP000054567"/>
    </source>
</evidence>
<sequence length="142" mass="15918">MSGPERCSNKAASSTCCRLAYEQLRVPGFMNFLFDLYSNATAYCSSCSEDAEEARMIISQQRARIVPIGIQNETISDEASGRGYGSLVLNRRSQGALPLFQHKQDLLPPKIWYGVPMARSTYQPPGLLVQFYDFKSQVNRPL</sequence>
<gene>
    <name evidence="1" type="ORF">CPAG_01370</name>
</gene>
<reference evidence="2" key="3">
    <citation type="journal article" date="2010" name="Genome Res.">
        <title>Population genomic sequencing of Coccidioides fungi reveals recent hybridization and transposon control.</title>
        <authorList>
            <person name="Neafsey D.E."/>
            <person name="Barker B.M."/>
            <person name="Sharpton T.J."/>
            <person name="Stajich J.E."/>
            <person name="Park D.J."/>
            <person name="Whiston E."/>
            <person name="Hung C.-Y."/>
            <person name="McMahan C."/>
            <person name="White J."/>
            <person name="Sykes S."/>
            <person name="Heiman D."/>
            <person name="Young S."/>
            <person name="Zeng Q."/>
            <person name="Abouelleil A."/>
            <person name="Aftuck L."/>
            <person name="Bessette D."/>
            <person name="Brown A."/>
            <person name="FitzGerald M."/>
            <person name="Lui A."/>
            <person name="Macdonald J.P."/>
            <person name="Priest M."/>
            <person name="Orbach M.J."/>
            <person name="Galgiani J.N."/>
            <person name="Kirkland T.N."/>
            <person name="Cole G.T."/>
            <person name="Birren B.W."/>
            <person name="Henn M.R."/>
            <person name="Taylor J.W."/>
            <person name="Rounsley S.D."/>
        </authorList>
    </citation>
    <scope>NUCLEOTIDE SEQUENCE [LARGE SCALE GENOMIC DNA]</scope>
    <source>
        <strain evidence="2">RMSCC 3488</strain>
    </source>
</reference>
<reference evidence="1 2" key="1">
    <citation type="submission" date="2007-06" db="EMBL/GenBank/DDBJ databases">
        <title>The Genome Sequence of Coccidioides posadasii RMSCC_3488.</title>
        <authorList>
            <consortium name="Coccidioides Genome Resources Consortium"/>
            <consortium name="The Broad Institute Genome Sequencing Platform"/>
            <person name="Henn M.R."/>
            <person name="Sykes S."/>
            <person name="Young S."/>
            <person name="Jaffe D."/>
            <person name="Berlin A."/>
            <person name="Alvarez P."/>
            <person name="Butler J."/>
            <person name="Gnerre S."/>
            <person name="Grabherr M."/>
            <person name="Mauceli E."/>
            <person name="Brockman W."/>
            <person name="Kodira C."/>
            <person name="Alvarado L."/>
            <person name="Zeng Q."/>
            <person name="Crawford M."/>
            <person name="Antoine C."/>
            <person name="Devon K."/>
            <person name="Galgiani J."/>
            <person name="Orsborn K."/>
            <person name="Lewis M.L."/>
            <person name="Nusbaum C."/>
            <person name="Galagan J."/>
            <person name="Birren B."/>
        </authorList>
    </citation>
    <scope>NUCLEOTIDE SEQUENCE [LARGE SCALE GENOMIC DNA]</scope>
    <source>
        <strain evidence="1 2">RMSCC 3488</strain>
    </source>
</reference>
<organism evidence="1 2">
    <name type="scientific">Coccidioides posadasii RMSCC 3488</name>
    <dbReference type="NCBI Taxonomy" id="454284"/>
    <lineage>
        <taxon>Eukaryota</taxon>
        <taxon>Fungi</taxon>
        <taxon>Dikarya</taxon>
        <taxon>Ascomycota</taxon>
        <taxon>Pezizomycotina</taxon>
        <taxon>Eurotiomycetes</taxon>
        <taxon>Eurotiomycetidae</taxon>
        <taxon>Onygenales</taxon>
        <taxon>Onygenaceae</taxon>
        <taxon>Coccidioides</taxon>
    </lineage>
</organism>
<name>A0A0J6F4D3_COCPO</name>
<proteinExistence type="predicted"/>
<evidence type="ECO:0000313" key="1">
    <source>
        <dbReference type="EMBL" id="KMM65018.1"/>
    </source>
</evidence>
<protein>
    <submittedName>
        <fullName evidence="1">Uncharacterized protein</fullName>
    </submittedName>
</protein>
<dbReference type="VEuPathDB" id="FungiDB:CPAG_01370"/>